<evidence type="ECO:0000256" key="2">
    <source>
        <dbReference type="ARBA" id="ARBA00008072"/>
    </source>
</evidence>
<evidence type="ECO:0000256" key="5">
    <source>
        <dbReference type="ARBA" id="ARBA00023002"/>
    </source>
</evidence>
<dbReference type="InterPro" id="IPR013154">
    <property type="entry name" value="ADH-like_N"/>
</dbReference>
<accession>A0A0P1FNL4</accession>
<evidence type="ECO:0000259" key="7">
    <source>
        <dbReference type="SMART" id="SM00829"/>
    </source>
</evidence>
<evidence type="ECO:0000256" key="3">
    <source>
        <dbReference type="ARBA" id="ARBA00022723"/>
    </source>
</evidence>
<dbReference type="GO" id="GO:0008270">
    <property type="term" value="F:zinc ion binding"/>
    <property type="evidence" value="ECO:0007669"/>
    <property type="project" value="InterPro"/>
</dbReference>
<evidence type="ECO:0000256" key="1">
    <source>
        <dbReference type="ARBA" id="ARBA00001947"/>
    </source>
</evidence>
<reference evidence="9 11" key="2">
    <citation type="submission" date="2015-09" db="EMBL/GenBank/DDBJ databases">
        <authorList>
            <consortium name="Swine Surveillance"/>
        </authorList>
    </citation>
    <scope>NUCLEOTIDE SEQUENCE [LARGE SCALE GENOMIC DNA]</scope>
    <source>
        <strain evidence="9 11">5120</strain>
    </source>
</reference>
<dbReference type="CDD" id="cd08232">
    <property type="entry name" value="idonate-5-DH"/>
    <property type="match status" value="1"/>
</dbReference>
<evidence type="ECO:0000256" key="4">
    <source>
        <dbReference type="ARBA" id="ARBA00022833"/>
    </source>
</evidence>
<dbReference type="EMBL" id="CYSB01000041">
    <property type="protein sequence ID" value="CUH69992.1"/>
    <property type="molecule type" value="Genomic_DNA"/>
</dbReference>
<dbReference type="InterPro" id="IPR036291">
    <property type="entry name" value="NAD(P)-bd_dom_sf"/>
</dbReference>
<gene>
    <name evidence="9" type="primary">idnD</name>
    <name evidence="8" type="ORF">TL5118_03964</name>
    <name evidence="9" type="ORF">TL5120_02177</name>
</gene>
<dbReference type="PROSITE" id="PS00059">
    <property type="entry name" value="ADH_ZINC"/>
    <property type="match status" value="1"/>
</dbReference>
<dbReference type="InterPro" id="IPR013149">
    <property type="entry name" value="ADH-like_C"/>
</dbReference>
<dbReference type="Pfam" id="PF00107">
    <property type="entry name" value="ADH_zinc_N"/>
    <property type="match status" value="1"/>
</dbReference>
<keyword evidence="4 6" id="KW-0862">Zinc</keyword>
<dbReference type="GO" id="GO:0050572">
    <property type="term" value="F:L-idonate 5-dehydrogenase [NAD(P)+] activity"/>
    <property type="evidence" value="ECO:0007669"/>
    <property type="project" value="UniProtKB-EC"/>
</dbReference>
<dbReference type="EMBL" id="CYSC01000031">
    <property type="protein sequence ID" value="CUH72378.1"/>
    <property type="molecule type" value="Genomic_DNA"/>
</dbReference>
<evidence type="ECO:0000313" key="10">
    <source>
        <dbReference type="Proteomes" id="UP000051086"/>
    </source>
</evidence>
<dbReference type="EC" id="1.1.1.264" evidence="9"/>
<protein>
    <submittedName>
        <fullName evidence="9">L-idonate 5-dehydrogenase</fullName>
        <ecNumber evidence="9">1.1.1.264</ecNumber>
    </submittedName>
</protein>
<dbReference type="SMART" id="SM00829">
    <property type="entry name" value="PKS_ER"/>
    <property type="match status" value="1"/>
</dbReference>
<dbReference type="InterPro" id="IPR020843">
    <property type="entry name" value="ER"/>
</dbReference>
<sequence>MLNRVCTLLEKGKLEIQTQMLEGPDDSSVVVEMKRGGICGTDLHYYQDGGIGTIRVSEPIILGHEISGVVRELGSSVTSLSVGDKVAINPSLPCNNCAYCREDLHQHCTDLKFTGSAKTKPHIDGGFRNFMVAKASQCHRVEDHVTFAEAACAEPLAVCLHAAAQVEDLKGKSVLVTGSGPIGALCVAVAATQGAKHIVVTDLSDFTLAVAKQMGSTFEVNVAKSSALLSAFVEREGQFDVAFECSAAKAAIATAIDHVKPRGTIVLVGSAGETAFPLNVIVGKELNFKGTFRFHHEFAQAVKYLNDKALNVAPLITQTFPLEDAEKAMHAAADRGSAMKVQLMLDQD</sequence>
<dbReference type="SUPFAM" id="SSF50129">
    <property type="entry name" value="GroES-like"/>
    <property type="match status" value="1"/>
</dbReference>
<dbReference type="Proteomes" id="UP000051086">
    <property type="component" value="Unassembled WGS sequence"/>
</dbReference>
<dbReference type="AlphaFoldDB" id="A0A0P1FNL4"/>
<proteinExistence type="inferred from homology"/>
<evidence type="ECO:0000313" key="8">
    <source>
        <dbReference type="EMBL" id="CUH69992.1"/>
    </source>
</evidence>
<evidence type="ECO:0000313" key="9">
    <source>
        <dbReference type="EMBL" id="CUH72378.1"/>
    </source>
</evidence>
<name>A0A0P1FNL4_9RHOB</name>
<evidence type="ECO:0000313" key="11">
    <source>
        <dbReference type="Proteomes" id="UP000051887"/>
    </source>
</evidence>
<comment type="cofactor">
    <cofactor evidence="1 6">
        <name>Zn(2+)</name>
        <dbReference type="ChEBI" id="CHEBI:29105"/>
    </cofactor>
</comment>
<dbReference type="InterPro" id="IPR002328">
    <property type="entry name" value="ADH_Zn_CS"/>
</dbReference>
<dbReference type="Gene3D" id="3.40.50.720">
    <property type="entry name" value="NAD(P)-binding Rossmann-like Domain"/>
    <property type="match status" value="1"/>
</dbReference>
<keyword evidence="3 6" id="KW-0479">Metal-binding</keyword>
<keyword evidence="10" id="KW-1185">Reference proteome</keyword>
<dbReference type="Proteomes" id="UP000051887">
    <property type="component" value="Unassembled WGS sequence"/>
</dbReference>
<dbReference type="PANTHER" id="PTHR43161:SF9">
    <property type="entry name" value="SORBITOL DEHYDROGENASE"/>
    <property type="match status" value="1"/>
</dbReference>
<comment type="similarity">
    <text evidence="2 6">Belongs to the zinc-containing alcohol dehydrogenase family.</text>
</comment>
<dbReference type="RefSeq" id="WP_058243577.1">
    <property type="nucleotide sequence ID" value="NZ_CYSB01000041.1"/>
</dbReference>
<keyword evidence="5 9" id="KW-0560">Oxidoreductase</keyword>
<dbReference type="PANTHER" id="PTHR43161">
    <property type="entry name" value="SORBITOL DEHYDROGENASE"/>
    <property type="match status" value="1"/>
</dbReference>
<dbReference type="Pfam" id="PF08240">
    <property type="entry name" value="ADH_N"/>
    <property type="match status" value="1"/>
</dbReference>
<reference evidence="8 10" key="1">
    <citation type="submission" date="2015-09" db="EMBL/GenBank/DDBJ databases">
        <authorList>
            <person name="Rodrigo-Torres L."/>
            <person name="Arahal D.R."/>
        </authorList>
    </citation>
    <scope>NUCLEOTIDE SEQUENCE [LARGE SCALE GENOMIC DNA]</scope>
    <source>
        <strain evidence="8 10">CECT 5118</strain>
    </source>
</reference>
<dbReference type="Gene3D" id="3.90.180.10">
    <property type="entry name" value="Medium-chain alcohol dehydrogenases, catalytic domain"/>
    <property type="match status" value="1"/>
</dbReference>
<feature type="domain" description="Enoyl reductase (ER)" evidence="7">
    <location>
        <begin position="7"/>
        <end position="343"/>
    </location>
</feature>
<evidence type="ECO:0000256" key="6">
    <source>
        <dbReference type="RuleBase" id="RU361277"/>
    </source>
</evidence>
<dbReference type="OrthoDB" id="5295340at2"/>
<dbReference type="InterPro" id="IPR011032">
    <property type="entry name" value="GroES-like_sf"/>
</dbReference>
<dbReference type="SUPFAM" id="SSF51735">
    <property type="entry name" value="NAD(P)-binding Rossmann-fold domains"/>
    <property type="match status" value="1"/>
</dbReference>
<organism evidence="9 11">
    <name type="scientific">Thalassovita autumnalis</name>
    <dbReference type="NCBI Taxonomy" id="2072972"/>
    <lineage>
        <taxon>Bacteria</taxon>
        <taxon>Pseudomonadati</taxon>
        <taxon>Pseudomonadota</taxon>
        <taxon>Alphaproteobacteria</taxon>
        <taxon>Rhodobacterales</taxon>
        <taxon>Roseobacteraceae</taxon>
        <taxon>Thalassovita</taxon>
    </lineage>
</organism>